<evidence type="ECO:0000313" key="6">
    <source>
        <dbReference type="Proteomes" id="UP000011885"/>
    </source>
</evidence>
<dbReference type="SUPFAM" id="SSF53613">
    <property type="entry name" value="Ribokinase-like"/>
    <property type="match status" value="1"/>
</dbReference>
<dbReference type="InterPro" id="IPR011611">
    <property type="entry name" value="PfkB_dom"/>
</dbReference>
<keyword evidence="3 5" id="KW-0418">Kinase</keyword>
<dbReference type="OrthoDB" id="9775849at2"/>
<dbReference type="InterPro" id="IPR052700">
    <property type="entry name" value="Carb_kinase_PfkB-like"/>
</dbReference>
<dbReference type="AlphaFoldDB" id="M5UCL3"/>
<dbReference type="Gene3D" id="3.40.1190.20">
    <property type="match status" value="1"/>
</dbReference>
<sequence>MNHDVYAVGNALVDIQAQVSDDLLAKLAFDKGIMTLVDDERQAGVLANFDVPTLNRCAGGSAANTIAAVADFGGKASFVGKIGNDETGQFFTQDLRNLGVTIDVDPLEGNPTGTCAILITDDAERTMLTNLGASVHLSVDDIDEAAIAAAQYIYIEGYLLTGDTAKAAAYRAMELAKKNNVKVAFTASDPFLVNMLRDEIWDLIRGPVDLFFCNEEEAQSLTGLTDPIACASKIHETAENVAMTLGEKGSILMHGGEAIPIEGVSVDAIDTTGAGDMYAGGVLYGITNGLSWKQAGHLGSHAAARVVAQLGARLATPFTKDEVQELTNV</sequence>
<dbReference type="Proteomes" id="UP000011885">
    <property type="component" value="Unassembled WGS sequence"/>
</dbReference>
<proteinExistence type="inferred from homology"/>
<dbReference type="EMBL" id="ANOH01000334">
    <property type="protein sequence ID" value="EMI53723.1"/>
    <property type="molecule type" value="Genomic_DNA"/>
</dbReference>
<keyword evidence="2" id="KW-0808">Transferase</keyword>
<dbReference type="GO" id="GO:0016301">
    <property type="term" value="F:kinase activity"/>
    <property type="evidence" value="ECO:0007669"/>
    <property type="project" value="UniProtKB-KW"/>
</dbReference>
<comment type="caution">
    <text evidence="5">The sequence shown here is derived from an EMBL/GenBank/DDBJ whole genome shotgun (WGS) entry which is preliminary data.</text>
</comment>
<dbReference type="PATRIC" id="fig|1263870.3.peg.5146"/>
<dbReference type="PANTHER" id="PTHR43320:SF3">
    <property type="entry name" value="CARBOHYDRATE KINASE PFKB DOMAIN-CONTAINING PROTEIN"/>
    <property type="match status" value="1"/>
</dbReference>
<evidence type="ECO:0000313" key="5">
    <source>
        <dbReference type="EMBL" id="EMI53723.1"/>
    </source>
</evidence>
<keyword evidence="6" id="KW-1185">Reference proteome</keyword>
<dbReference type="InterPro" id="IPR002173">
    <property type="entry name" value="Carboh/pur_kinase_PfkB_CS"/>
</dbReference>
<dbReference type="RefSeq" id="WP_008684256.1">
    <property type="nucleotide sequence ID" value="NZ_ANOH01000334.1"/>
</dbReference>
<organism evidence="5 6">
    <name type="scientific">Rhodopirellula sallentina SM41</name>
    <dbReference type="NCBI Taxonomy" id="1263870"/>
    <lineage>
        <taxon>Bacteria</taxon>
        <taxon>Pseudomonadati</taxon>
        <taxon>Planctomycetota</taxon>
        <taxon>Planctomycetia</taxon>
        <taxon>Pirellulales</taxon>
        <taxon>Pirellulaceae</taxon>
        <taxon>Rhodopirellula</taxon>
    </lineage>
</organism>
<evidence type="ECO:0000259" key="4">
    <source>
        <dbReference type="Pfam" id="PF00294"/>
    </source>
</evidence>
<reference evidence="5 6" key="1">
    <citation type="journal article" date="2013" name="Mar. Genomics">
        <title>Expression of sulfatases in Rhodopirellula baltica and the diversity of sulfatases in the genus Rhodopirellula.</title>
        <authorList>
            <person name="Wegner C.E."/>
            <person name="Richter-Heitmann T."/>
            <person name="Klindworth A."/>
            <person name="Klockow C."/>
            <person name="Richter M."/>
            <person name="Achstetter T."/>
            <person name="Glockner F.O."/>
            <person name="Harder J."/>
        </authorList>
    </citation>
    <scope>NUCLEOTIDE SEQUENCE [LARGE SCALE GENOMIC DNA]</scope>
    <source>
        <strain evidence="5 6">SM41</strain>
    </source>
</reference>
<dbReference type="PANTHER" id="PTHR43320">
    <property type="entry name" value="SUGAR KINASE"/>
    <property type="match status" value="1"/>
</dbReference>
<gene>
    <name evidence="5" type="ORF">RSSM_04864</name>
</gene>
<dbReference type="InterPro" id="IPR029056">
    <property type="entry name" value="Ribokinase-like"/>
</dbReference>
<feature type="domain" description="Carbohydrate kinase PfkB" evidence="4">
    <location>
        <begin position="48"/>
        <end position="316"/>
    </location>
</feature>
<protein>
    <submittedName>
        <fullName evidence="5">Ribokinase-like domain-containing protein</fullName>
    </submittedName>
</protein>
<name>M5UCL3_9BACT</name>
<dbReference type="Pfam" id="PF00294">
    <property type="entry name" value="PfkB"/>
    <property type="match status" value="1"/>
</dbReference>
<evidence type="ECO:0000256" key="3">
    <source>
        <dbReference type="ARBA" id="ARBA00022777"/>
    </source>
</evidence>
<accession>M5UCL3</accession>
<evidence type="ECO:0000256" key="2">
    <source>
        <dbReference type="ARBA" id="ARBA00022679"/>
    </source>
</evidence>
<evidence type="ECO:0000256" key="1">
    <source>
        <dbReference type="ARBA" id="ARBA00010688"/>
    </source>
</evidence>
<dbReference type="Gene3D" id="3.30.1110.10">
    <property type="match status" value="1"/>
</dbReference>
<dbReference type="PROSITE" id="PS00584">
    <property type="entry name" value="PFKB_KINASES_2"/>
    <property type="match status" value="1"/>
</dbReference>
<dbReference type="CDD" id="cd01168">
    <property type="entry name" value="adenosine_kinase"/>
    <property type="match status" value="1"/>
</dbReference>
<comment type="similarity">
    <text evidence="1">Belongs to the carbohydrate kinase PfkB family.</text>
</comment>